<evidence type="ECO:0000259" key="12">
    <source>
        <dbReference type="PROSITE" id="PS50002"/>
    </source>
</evidence>
<evidence type="ECO:0000313" key="14">
    <source>
        <dbReference type="Proteomes" id="UP000193642"/>
    </source>
</evidence>
<evidence type="ECO:0000256" key="5">
    <source>
        <dbReference type="ARBA" id="ARBA00022692"/>
    </source>
</evidence>
<evidence type="ECO:0000256" key="11">
    <source>
        <dbReference type="SAM" id="Phobius"/>
    </source>
</evidence>
<reference evidence="13 14" key="1">
    <citation type="submission" date="2016-07" db="EMBL/GenBank/DDBJ databases">
        <title>Pervasive Adenine N6-methylation of Active Genes in Fungi.</title>
        <authorList>
            <consortium name="DOE Joint Genome Institute"/>
            <person name="Mondo S.J."/>
            <person name="Dannebaum R.O."/>
            <person name="Kuo R.C."/>
            <person name="Labutti K."/>
            <person name="Haridas S."/>
            <person name="Kuo A."/>
            <person name="Salamov A."/>
            <person name="Ahrendt S.R."/>
            <person name="Lipzen A."/>
            <person name="Sullivan W."/>
            <person name="Andreopoulos W.B."/>
            <person name="Clum A."/>
            <person name="Lindquist E."/>
            <person name="Daum C."/>
            <person name="Ramamoorthy G.K."/>
            <person name="Gryganskyi A."/>
            <person name="Culley D."/>
            <person name="Magnuson J.K."/>
            <person name="James T.Y."/>
            <person name="O'Malley M.A."/>
            <person name="Stajich J.E."/>
            <person name="Spatafora J.W."/>
            <person name="Visel A."/>
            <person name="Grigoriev I.V."/>
        </authorList>
    </citation>
    <scope>NUCLEOTIDE SEQUENCE [LARGE SCALE GENOMIC DNA]</scope>
    <source>
        <strain evidence="13 14">JEL800</strain>
    </source>
</reference>
<keyword evidence="5 11" id="KW-0812">Transmembrane</keyword>
<dbReference type="Proteomes" id="UP000193642">
    <property type="component" value="Unassembled WGS sequence"/>
</dbReference>
<dbReference type="Gene3D" id="2.30.30.40">
    <property type="entry name" value="SH3 Domains"/>
    <property type="match status" value="1"/>
</dbReference>
<comment type="caution">
    <text evidence="13">The sequence shown here is derived from an EMBL/GenBank/DDBJ whole genome shotgun (WGS) entry which is preliminary data.</text>
</comment>
<dbReference type="InterPro" id="IPR035522">
    <property type="entry name" value="Sho1_SH3"/>
</dbReference>
<dbReference type="Pfam" id="PF00018">
    <property type="entry name" value="SH3_1"/>
    <property type="match status" value="1"/>
</dbReference>
<protein>
    <recommendedName>
        <fullName evidence="12">SH3 domain-containing protein</fullName>
    </recommendedName>
</protein>
<proteinExistence type="inferred from homology"/>
<evidence type="ECO:0000256" key="9">
    <source>
        <dbReference type="PROSITE-ProRule" id="PRU00192"/>
    </source>
</evidence>
<keyword evidence="14" id="KW-1185">Reference proteome</keyword>
<dbReference type="InterPro" id="IPR036028">
    <property type="entry name" value="SH3-like_dom_sf"/>
</dbReference>
<keyword evidence="6 11" id="KW-1133">Transmembrane helix</keyword>
<evidence type="ECO:0000313" key="13">
    <source>
        <dbReference type="EMBL" id="ORY26448.1"/>
    </source>
</evidence>
<feature type="compositionally biased region" description="Pro residues" evidence="10">
    <location>
        <begin position="184"/>
        <end position="197"/>
    </location>
</feature>
<evidence type="ECO:0000256" key="1">
    <source>
        <dbReference type="ARBA" id="ARBA00004651"/>
    </source>
</evidence>
<organism evidence="13 14">
    <name type="scientific">Rhizoclosmatium globosum</name>
    <dbReference type="NCBI Taxonomy" id="329046"/>
    <lineage>
        <taxon>Eukaryota</taxon>
        <taxon>Fungi</taxon>
        <taxon>Fungi incertae sedis</taxon>
        <taxon>Chytridiomycota</taxon>
        <taxon>Chytridiomycota incertae sedis</taxon>
        <taxon>Chytridiomycetes</taxon>
        <taxon>Chytridiales</taxon>
        <taxon>Chytriomycetaceae</taxon>
        <taxon>Rhizoclosmatium</taxon>
    </lineage>
</organism>
<dbReference type="PRINTS" id="PR00452">
    <property type="entry name" value="SH3DOMAIN"/>
</dbReference>
<dbReference type="SMART" id="SM00326">
    <property type="entry name" value="SH3"/>
    <property type="match status" value="1"/>
</dbReference>
<evidence type="ECO:0000256" key="3">
    <source>
        <dbReference type="ARBA" id="ARBA00022443"/>
    </source>
</evidence>
<dbReference type="InterPro" id="IPR001452">
    <property type="entry name" value="SH3_domain"/>
</dbReference>
<feature type="transmembrane region" description="Helical" evidence="11">
    <location>
        <begin position="95"/>
        <end position="116"/>
    </location>
</feature>
<feature type="transmembrane region" description="Helical" evidence="11">
    <location>
        <begin position="67"/>
        <end position="89"/>
    </location>
</feature>
<keyword evidence="4" id="KW-1003">Cell membrane</keyword>
<accession>A0A1Y2AV28</accession>
<keyword evidence="7" id="KW-0346">Stress response</keyword>
<evidence type="ECO:0000256" key="2">
    <source>
        <dbReference type="ARBA" id="ARBA00009739"/>
    </source>
</evidence>
<dbReference type="SUPFAM" id="SSF50044">
    <property type="entry name" value="SH3-domain"/>
    <property type="match status" value="1"/>
</dbReference>
<dbReference type="GO" id="GO:0005886">
    <property type="term" value="C:plasma membrane"/>
    <property type="evidence" value="ECO:0007669"/>
    <property type="project" value="UniProtKB-SubCell"/>
</dbReference>
<evidence type="ECO:0000256" key="8">
    <source>
        <dbReference type="ARBA" id="ARBA00023136"/>
    </source>
</evidence>
<comment type="subcellular location">
    <subcellularLocation>
        <location evidence="1">Cell membrane</location>
        <topology evidence="1">Multi-pass membrane protein</topology>
    </subcellularLocation>
</comment>
<feature type="domain" description="SH3" evidence="12">
    <location>
        <begin position="236"/>
        <end position="299"/>
    </location>
</feature>
<evidence type="ECO:0000256" key="4">
    <source>
        <dbReference type="ARBA" id="ARBA00022475"/>
    </source>
</evidence>
<dbReference type="STRING" id="329046.A0A1Y2AV28"/>
<name>A0A1Y2AV28_9FUNG</name>
<feature type="transmembrane region" description="Helical" evidence="11">
    <location>
        <begin position="12"/>
        <end position="34"/>
    </location>
</feature>
<dbReference type="OrthoDB" id="5983572at2759"/>
<evidence type="ECO:0000256" key="6">
    <source>
        <dbReference type="ARBA" id="ARBA00022989"/>
    </source>
</evidence>
<comment type="similarity">
    <text evidence="2">Belongs to the SHO1 family.</text>
</comment>
<keyword evidence="8 11" id="KW-0472">Membrane</keyword>
<evidence type="ECO:0000256" key="10">
    <source>
        <dbReference type="SAM" id="MobiDB-lite"/>
    </source>
</evidence>
<dbReference type="CDD" id="cd11855">
    <property type="entry name" value="SH3_Sho1p"/>
    <property type="match status" value="1"/>
</dbReference>
<keyword evidence="3 9" id="KW-0728">SH3 domain</keyword>
<dbReference type="AlphaFoldDB" id="A0A1Y2AV28"/>
<gene>
    <name evidence="13" type="ORF">BCR33DRAFT_859123</name>
</gene>
<evidence type="ECO:0000256" key="7">
    <source>
        <dbReference type="ARBA" id="ARBA00023016"/>
    </source>
</evidence>
<feature type="transmembrane region" description="Helical" evidence="11">
    <location>
        <begin position="40"/>
        <end position="60"/>
    </location>
</feature>
<sequence>MAFDLKRLTKLPVLISAGLAVLGWVLALLGALVAGAGSLVGFYIFYLLLVIVGVIGLIAYDNVKENRVAIVAFVAIGFNFIVSLCSVATYANGYFGLGCLSAGGIFLSIPFLYWIVLLGSGESAFDGVGTGFSLPSIQLPKVTITMPTKAAAPAPQPQQPPVAPQAYAAPQQQVYAAPQAYTAAPPPQPYTAAPPPQQTFQPAPSPQVAVPTQNYTAPEKSSPVPAPVARDIVVVPEVYKAQALYNYTANPSDPNELSFNKGQVLDIVDKEGKWWKARYVDASGAVVTGVVPSNYVTLI</sequence>
<feature type="region of interest" description="Disordered" evidence="10">
    <location>
        <begin position="182"/>
        <end position="223"/>
    </location>
</feature>
<dbReference type="PROSITE" id="PS50002">
    <property type="entry name" value="SH3"/>
    <property type="match status" value="1"/>
</dbReference>
<dbReference type="EMBL" id="MCGO01000114">
    <property type="protein sequence ID" value="ORY26448.1"/>
    <property type="molecule type" value="Genomic_DNA"/>
</dbReference>